<dbReference type="GO" id="GO:0016787">
    <property type="term" value="F:hydrolase activity"/>
    <property type="evidence" value="ECO:0007669"/>
    <property type="project" value="UniProtKB-KW"/>
</dbReference>
<dbReference type="Gene3D" id="3.40.50.1820">
    <property type="entry name" value="alpha/beta hydrolase"/>
    <property type="match status" value="1"/>
</dbReference>
<accession>A0ABW4TKJ7</accession>
<comment type="caution">
    <text evidence="1">The sequence shown here is derived from an EMBL/GenBank/DDBJ whole genome shotgun (WGS) entry which is preliminary data.</text>
</comment>
<reference evidence="2" key="1">
    <citation type="journal article" date="2019" name="Int. J. Syst. Evol. Microbiol.">
        <title>The Global Catalogue of Microorganisms (GCM) 10K type strain sequencing project: providing services to taxonomists for standard genome sequencing and annotation.</title>
        <authorList>
            <consortium name="The Broad Institute Genomics Platform"/>
            <consortium name="The Broad Institute Genome Sequencing Center for Infectious Disease"/>
            <person name="Wu L."/>
            <person name="Ma J."/>
        </authorList>
    </citation>
    <scope>NUCLEOTIDE SEQUENCE [LARGE SCALE GENOMIC DNA]</scope>
    <source>
        <strain evidence="2">CGMCC 1.12477</strain>
    </source>
</reference>
<gene>
    <name evidence="1" type="ORF">ACFSDE_09280</name>
</gene>
<protein>
    <submittedName>
        <fullName evidence="1">Alpha/beta hydrolase</fullName>
    </submittedName>
</protein>
<name>A0ABW4TKJ7_9ACTN</name>
<evidence type="ECO:0000313" key="2">
    <source>
        <dbReference type="Proteomes" id="UP001597351"/>
    </source>
</evidence>
<dbReference type="InterPro" id="IPR029058">
    <property type="entry name" value="AB_hydrolase_fold"/>
</dbReference>
<keyword evidence="2" id="KW-1185">Reference proteome</keyword>
<organism evidence="1 2">
    <name type="scientific">Nocardioides aestuarii</name>
    <dbReference type="NCBI Taxonomy" id="252231"/>
    <lineage>
        <taxon>Bacteria</taxon>
        <taxon>Bacillati</taxon>
        <taxon>Actinomycetota</taxon>
        <taxon>Actinomycetes</taxon>
        <taxon>Propionibacteriales</taxon>
        <taxon>Nocardioidaceae</taxon>
        <taxon>Nocardioides</taxon>
    </lineage>
</organism>
<evidence type="ECO:0000313" key="1">
    <source>
        <dbReference type="EMBL" id="MFD1946985.1"/>
    </source>
</evidence>
<sequence>MDTDARLVPAAVPRRPEGVALVLHGGGARRDRMRVSPTQLSVLRMVPVAHRIARSGRRRLAVYRLLNSARGWDTRHTPVSDVHWALGRISDDLGPLPVSLVGHSLGGRAALLAGGAPDVQSVVALAPWVQLSDSPQLPGRDVLVVHGTDDRIASWDRARSVTDRLRPEADRVGFVSVEGGRHAMLRHHRLFDGLAAEFVAATLLGDRAVGPVADVLGGRYLVET</sequence>
<dbReference type="RefSeq" id="WP_343917657.1">
    <property type="nucleotide sequence ID" value="NZ_BAAAJT010000002.1"/>
</dbReference>
<proteinExistence type="predicted"/>
<keyword evidence="1" id="KW-0378">Hydrolase</keyword>
<dbReference type="EMBL" id="JBHUGD010000003">
    <property type="protein sequence ID" value="MFD1946985.1"/>
    <property type="molecule type" value="Genomic_DNA"/>
</dbReference>
<dbReference type="SUPFAM" id="SSF53474">
    <property type="entry name" value="alpha/beta-Hydrolases"/>
    <property type="match status" value="1"/>
</dbReference>
<dbReference type="Proteomes" id="UP001597351">
    <property type="component" value="Unassembled WGS sequence"/>
</dbReference>